<proteinExistence type="predicted"/>
<evidence type="ECO:0000313" key="2">
    <source>
        <dbReference type="Proteomes" id="UP000494206"/>
    </source>
</evidence>
<name>A0A8S1ERL7_9PELO</name>
<gene>
    <name evidence="1" type="ORF">CBOVIS_LOCUS5981</name>
</gene>
<protein>
    <submittedName>
        <fullName evidence="1">Uncharacterized protein</fullName>
    </submittedName>
</protein>
<organism evidence="1 2">
    <name type="scientific">Caenorhabditis bovis</name>
    <dbReference type="NCBI Taxonomy" id="2654633"/>
    <lineage>
        <taxon>Eukaryota</taxon>
        <taxon>Metazoa</taxon>
        <taxon>Ecdysozoa</taxon>
        <taxon>Nematoda</taxon>
        <taxon>Chromadorea</taxon>
        <taxon>Rhabditida</taxon>
        <taxon>Rhabditina</taxon>
        <taxon>Rhabditomorpha</taxon>
        <taxon>Rhabditoidea</taxon>
        <taxon>Rhabditidae</taxon>
        <taxon>Peloderinae</taxon>
        <taxon>Caenorhabditis</taxon>
    </lineage>
</organism>
<evidence type="ECO:0000313" key="1">
    <source>
        <dbReference type="EMBL" id="CAB3403517.1"/>
    </source>
</evidence>
<dbReference type="OrthoDB" id="5808752at2759"/>
<dbReference type="SUPFAM" id="SSF50249">
    <property type="entry name" value="Nucleic acid-binding proteins"/>
    <property type="match status" value="1"/>
</dbReference>
<dbReference type="AlphaFoldDB" id="A0A8S1ERL7"/>
<dbReference type="Gene3D" id="2.40.50.140">
    <property type="entry name" value="Nucleic acid-binding proteins"/>
    <property type="match status" value="1"/>
</dbReference>
<reference evidence="1 2" key="1">
    <citation type="submission" date="2020-04" db="EMBL/GenBank/DDBJ databases">
        <authorList>
            <person name="Laetsch R D."/>
            <person name="Stevens L."/>
            <person name="Kumar S."/>
            <person name="Blaxter L. M."/>
        </authorList>
    </citation>
    <scope>NUCLEOTIDE SEQUENCE [LARGE SCALE GENOMIC DNA]</scope>
</reference>
<dbReference type="Proteomes" id="UP000494206">
    <property type="component" value="Unassembled WGS sequence"/>
</dbReference>
<sequence>MSEGTLVPSDVLREKVMDDASNFDETKGEAMDYTNMEPIFSTASGIRIEVSEEALKKTRTMLESNSSFSTSSVTKSKPGQFISPFRIEGQKSLKRQFNQSFQSPLMTNTTAEPPIKKTANTAGKRYTDLIGVITLVDEFAEFAETRGILQLANSHNLIVRKPAEMPAKLLLLAKIEIRCAQIVNECDAHPTEVLLEFGKSKLTILDSQITGIKKHSISMQPFLRQPCAIFELGNDPNKTKAVSKVQIIDFGPKAYRGCKKCKYSLATKPKKISNCPKCNSKITEVVNCYYTLIRVIDYSGQIQLHVPDSLMSRFLQFLGYQGIEEIEKFMSLQERLNYVFKPMMVAIEKTPTINNEWTLVDFDEVDWNSYGQFLDAKCKQLGI</sequence>
<keyword evidence="2" id="KW-1185">Reference proteome</keyword>
<comment type="caution">
    <text evidence="1">The sequence shown here is derived from an EMBL/GenBank/DDBJ whole genome shotgun (WGS) entry which is preliminary data.</text>
</comment>
<accession>A0A8S1ERL7</accession>
<dbReference type="InterPro" id="IPR002093">
    <property type="entry name" value="BRCA2_repeat"/>
</dbReference>
<dbReference type="InterPro" id="IPR012340">
    <property type="entry name" value="NA-bd_OB-fold"/>
</dbReference>
<dbReference type="PROSITE" id="PS50138">
    <property type="entry name" value="BRCA2_REPEAT"/>
    <property type="match status" value="1"/>
</dbReference>
<dbReference type="EMBL" id="CADEPM010000003">
    <property type="protein sequence ID" value="CAB3403517.1"/>
    <property type="molecule type" value="Genomic_DNA"/>
</dbReference>